<feature type="transmembrane region" description="Helical" evidence="1">
    <location>
        <begin position="43"/>
        <end position="63"/>
    </location>
</feature>
<keyword evidence="1" id="KW-0472">Membrane</keyword>
<dbReference type="AlphaFoldDB" id="A0A1I7KVU5"/>
<dbReference type="Proteomes" id="UP000199391">
    <property type="component" value="Unassembled WGS sequence"/>
</dbReference>
<feature type="transmembrane region" description="Helical" evidence="1">
    <location>
        <begin position="124"/>
        <end position="147"/>
    </location>
</feature>
<dbReference type="STRING" id="1035707.SAMN05216552_102033"/>
<evidence type="ECO:0000313" key="2">
    <source>
        <dbReference type="EMBL" id="SFV01508.1"/>
    </source>
</evidence>
<feature type="transmembrane region" description="Helical" evidence="1">
    <location>
        <begin position="545"/>
        <end position="564"/>
    </location>
</feature>
<protein>
    <submittedName>
        <fullName evidence="2">Uncharacterized protein</fullName>
    </submittedName>
</protein>
<dbReference type="OrthoDB" id="6398376at2"/>
<feature type="transmembrane region" description="Helical" evidence="1">
    <location>
        <begin position="167"/>
        <end position="192"/>
    </location>
</feature>
<organism evidence="2 3">
    <name type="scientific">Pseudoduganella namucuonensis</name>
    <dbReference type="NCBI Taxonomy" id="1035707"/>
    <lineage>
        <taxon>Bacteria</taxon>
        <taxon>Pseudomonadati</taxon>
        <taxon>Pseudomonadota</taxon>
        <taxon>Betaproteobacteria</taxon>
        <taxon>Burkholderiales</taxon>
        <taxon>Oxalobacteraceae</taxon>
        <taxon>Telluria group</taxon>
        <taxon>Pseudoduganella</taxon>
    </lineage>
</organism>
<dbReference type="RefSeq" id="WP_093557340.1">
    <property type="nucleotide sequence ID" value="NZ_FPBO01000020.1"/>
</dbReference>
<evidence type="ECO:0000256" key="1">
    <source>
        <dbReference type="SAM" id="Phobius"/>
    </source>
</evidence>
<proteinExistence type="predicted"/>
<accession>A0A1I7KVU5</accession>
<gene>
    <name evidence="2" type="ORF">SAMN05216552_102033</name>
</gene>
<feature type="transmembrane region" description="Helical" evidence="1">
    <location>
        <begin position="573"/>
        <end position="592"/>
    </location>
</feature>
<keyword evidence="1" id="KW-0812">Transmembrane</keyword>
<keyword evidence="3" id="KW-1185">Reference proteome</keyword>
<feature type="transmembrane region" description="Helical" evidence="1">
    <location>
        <begin position="12"/>
        <end position="31"/>
    </location>
</feature>
<evidence type="ECO:0000313" key="3">
    <source>
        <dbReference type="Proteomes" id="UP000199391"/>
    </source>
</evidence>
<keyword evidence="1" id="KW-1133">Transmembrane helix</keyword>
<feature type="transmembrane region" description="Helical" evidence="1">
    <location>
        <begin position="83"/>
        <end position="112"/>
    </location>
</feature>
<sequence length="613" mass="66439">MLDLFISECRRFRTPAILFATANSMLLLLANQLADILQERREIHLVILALYMLCGMAFALYQFGSYRQPARWIWLLHRPLPRWRVFAGVMLASALLIALCVGIPSLAAVGILDALTARTVDARHYLAATQLTLFTLIAWLAGSYIVLNRSKSAVVILVLPMLVLLRMASGLVLVPLACACVALLAFIVYGAFKPDRMAPPASIAGKLATAIPLQISCYFVLLWAGSTLFQYGQVLSGAHPFSMPAAPAGGHIEATRALGSENMLAGLAGSSDPRAAGWRRQIPLVKPGSMLPDQRQYPVRHMLSNEGDARWYTDAATWSFSHDDMRYQGMDRRRGTALGWYGAAGYGSGAAFPAPPAVRVANHRGYLVTPQQAYQIGQDTRQLTPRVALAGSEQLLHVPTKIGAHVYLVTNHRLLAYKDGAAGMWPEAFSVRLAHDASTLARVDVAELAEGTLATFTHSARMADGAGEARQVTVFVDPAGHAAQVGQRAMTHDFPRLFEHKDWWLSPVLHAVVALPDLLIDKGMVLDAGQKRFDNAYLAVRPAPVWFAALAVSLLSALAALWWLGPRGSQRRAWIAACLLLGPAAFCALAILEPRARREPAAVAQPDAVAASG</sequence>
<name>A0A1I7KVU5_9BURK</name>
<feature type="transmembrane region" description="Helical" evidence="1">
    <location>
        <begin position="204"/>
        <end position="224"/>
    </location>
</feature>
<reference evidence="3" key="1">
    <citation type="submission" date="2016-10" db="EMBL/GenBank/DDBJ databases">
        <authorList>
            <person name="Varghese N."/>
            <person name="Submissions S."/>
        </authorList>
    </citation>
    <scope>NUCLEOTIDE SEQUENCE [LARGE SCALE GENOMIC DNA]</scope>
    <source>
        <strain evidence="3">CGMCC 1.11014</strain>
    </source>
</reference>
<dbReference type="EMBL" id="FPBO01000020">
    <property type="protein sequence ID" value="SFV01508.1"/>
    <property type="molecule type" value="Genomic_DNA"/>
</dbReference>